<dbReference type="Gene3D" id="2.60.490.10">
    <property type="entry name" value="atp-gated p2x4 ion channel domain"/>
    <property type="match status" value="1"/>
</dbReference>
<dbReference type="InterPro" id="IPR059116">
    <property type="entry name" value="P2X_receptor"/>
</dbReference>
<sequence length="636" mass="68744">MNRIWQDRGGFKKCIPDRRKSCSTDSEARKEEQEEGRSSGLLSLEAHERKAVTSFCLGLGLRRRSRKEVSSLFPAHSFPPIARVPDGGKEGTGEEGKGEEQRAGSHPAAVASTLGILTGRCVNYSSVFRTCEIQGWCPTEMEQKEGKPSEDGTTVSPVADNPEMSGGGAPAEETKGTAGKAINEGPPAEAGKQEKAPAEDGISVELQGEANGLDEVKVESQGEAGGKEDAEAELKEEDGEKEETTAASQEMTGRKEETKSEPKEAEEKEESMLASEKQKAEEKEAKPESGQKADANDRDKPEPKATVEEEEAKTASQEETGQREKRSTEPKEKATDEEAKAESQKKAVVEDEAKAEPKESDGKEEAKHDTTKEADAKEEVEEVEEAEPGSPSEEQEQDVEKEPEGGAGVLPSSPEEWPESPTGEGHNLSTDGLGPDSVASGETSPSASESSPSDVPQSPPESPPSGEKKEKAPERRVSTPARPRGPRAQNRKAIVDKFGGAASGPTALFRNTKAAGAAIGGVKNMLLEWCRAMTKKYEHVDIQNFSSSWSSGMAFCALIHKFFPDAFDYAELDPTKRRHNFTLAFSTAEKLADCAQLLDVDDMVRLAVPDSKCVYTYIQELYRSLVQKGLVKTKKK</sequence>
<dbReference type="PROSITE" id="PS50021">
    <property type="entry name" value="CH"/>
    <property type="match status" value="1"/>
</dbReference>
<dbReference type="GeneTree" id="ENSGT00940000162276"/>
<keyword evidence="6" id="KW-1133">Transmembrane helix</keyword>
<dbReference type="Gene3D" id="1.10.418.10">
    <property type="entry name" value="Calponin-like domain"/>
    <property type="match status" value="1"/>
</dbReference>
<dbReference type="PANTHER" id="PTHR23167">
    <property type="entry name" value="CALPONIN HOMOLOGY DOMAIN-CONTAINING PROTEIN DDB_G0272472-RELATED"/>
    <property type="match status" value="1"/>
</dbReference>
<feature type="compositionally biased region" description="Basic and acidic residues" evidence="13">
    <location>
        <begin position="86"/>
        <end position="103"/>
    </location>
</feature>
<dbReference type="InterPro" id="IPR027309">
    <property type="entry name" value="P2X_extracellular_dom_sf"/>
</dbReference>
<proteinExistence type="inferred from homology"/>
<accession>A0A2K5VW05</accession>
<dbReference type="Ensembl" id="ENSMFAT00000003095.2">
    <property type="protein sequence ID" value="ENSMFAP00000028904.2"/>
    <property type="gene ID" value="ENSMFAG00000044730.2"/>
</dbReference>
<evidence type="ECO:0000256" key="13">
    <source>
        <dbReference type="SAM" id="MobiDB-lite"/>
    </source>
</evidence>
<feature type="domain" description="Calponin-homology (CH)" evidence="14">
    <location>
        <begin position="520"/>
        <end position="626"/>
    </location>
</feature>
<evidence type="ECO:0000256" key="5">
    <source>
        <dbReference type="ARBA" id="ARBA00022692"/>
    </source>
</evidence>
<dbReference type="InterPro" id="IPR050540">
    <property type="entry name" value="F-actin_Monoox_Mical"/>
</dbReference>
<dbReference type="Pfam" id="PF00307">
    <property type="entry name" value="CH"/>
    <property type="match status" value="1"/>
</dbReference>
<evidence type="ECO:0000256" key="2">
    <source>
        <dbReference type="ARBA" id="ARBA00009848"/>
    </source>
</evidence>
<evidence type="ECO:0000313" key="15">
    <source>
        <dbReference type="Ensembl" id="ENSMFAP00000028904.2"/>
    </source>
</evidence>
<evidence type="ECO:0000313" key="16">
    <source>
        <dbReference type="Proteomes" id="UP000233100"/>
    </source>
</evidence>
<feature type="compositionally biased region" description="Basic and acidic residues" evidence="13">
    <location>
        <begin position="320"/>
        <end position="377"/>
    </location>
</feature>
<keyword evidence="16" id="KW-1185">Reference proteome</keyword>
<reference evidence="15" key="3">
    <citation type="submission" date="2025-09" db="UniProtKB">
        <authorList>
            <consortium name="Ensembl"/>
        </authorList>
    </citation>
    <scope>IDENTIFICATION</scope>
</reference>
<dbReference type="Proteomes" id="UP000233100">
    <property type="component" value="Chromosome 14"/>
</dbReference>
<evidence type="ECO:0000256" key="8">
    <source>
        <dbReference type="ARBA" id="ARBA00023065"/>
    </source>
</evidence>
<dbReference type="PANTHER" id="PTHR23167:SF45">
    <property type="entry name" value="SMOOTHELIN-LIKE PROTEIN 1"/>
    <property type="match status" value="1"/>
</dbReference>
<feature type="compositionally biased region" description="Basic and acidic residues" evidence="13">
    <location>
        <begin position="466"/>
        <end position="477"/>
    </location>
</feature>
<evidence type="ECO:0000256" key="6">
    <source>
        <dbReference type="ARBA" id="ARBA00022989"/>
    </source>
</evidence>
<feature type="compositionally biased region" description="Low complexity" evidence="13">
    <location>
        <begin position="411"/>
        <end position="421"/>
    </location>
</feature>
<dbReference type="FunFam" id="1.10.418.10:FF:000009">
    <property type="entry name" value="smoothelin isoform X2"/>
    <property type="match status" value="1"/>
</dbReference>
<dbReference type="VEuPathDB" id="HostDB:ENSMFAG00000041744"/>
<keyword evidence="10" id="KW-1071">Ligand-gated ion channel</keyword>
<dbReference type="AlphaFoldDB" id="A0A2K5VW05"/>
<evidence type="ECO:0000256" key="10">
    <source>
        <dbReference type="ARBA" id="ARBA00023286"/>
    </source>
</evidence>
<protein>
    <submittedName>
        <fullName evidence="15">Smoothelin like 1</fullName>
    </submittedName>
</protein>
<evidence type="ECO:0000256" key="1">
    <source>
        <dbReference type="ARBA" id="ARBA00004308"/>
    </source>
</evidence>
<organism evidence="15 16">
    <name type="scientific">Macaca fascicularis</name>
    <name type="common">Crab-eating macaque</name>
    <name type="synonym">Cynomolgus monkey</name>
    <dbReference type="NCBI Taxonomy" id="9541"/>
    <lineage>
        <taxon>Eukaryota</taxon>
        <taxon>Metazoa</taxon>
        <taxon>Chordata</taxon>
        <taxon>Craniata</taxon>
        <taxon>Vertebrata</taxon>
        <taxon>Euteleostomi</taxon>
        <taxon>Mammalia</taxon>
        <taxon>Eutheria</taxon>
        <taxon>Euarchontoglires</taxon>
        <taxon>Primates</taxon>
        <taxon>Haplorrhini</taxon>
        <taxon>Catarrhini</taxon>
        <taxon>Cercopithecidae</taxon>
        <taxon>Cercopithecinae</taxon>
        <taxon>Macaca</taxon>
    </lineage>
</organism>
<evidence type="ECO:0000256" key="7">
    <source>
        <dbReference type="ARBA" id="ARBA00023054"/>
    </source>
</evidence>
<evidence type="ECO:0000256" key="12">
    <source>
        <dbReference type="ARBA" id="ARBA00061655"/>
    </source>
</evidence>
<feature type="compositionally biased region" description="Basic and acidic residues" evidence="13">
    <location>
        <begin position="141"/>
        <end position="150"/>
    </location>
</feature>
<evidence type="ECO:0000256" key="11">
    <source>
        <dbReference type="ARBA" id="ARBA00023303"/>
    </source>
</evidence>
<feature type="compositionally biased region" description="Low complexity" evidence="13">
    <location>
        <begin position="439"/>
        <end position="456"/>
    </location>
</feature>
<keyword evidence="5" id="KW-0812">Transmembrane</keyword>
<keyword evidence="7" id="KW-0175">Coiled coil</keyword>
<reference evidence="15 16" key="1">
    <citation type="submission" date="2013-03" db="EMBL/GenBank/DDBJ databases">
        <authorList>
            <person name="Warren W."/>
            <person name="Wilson R.K."/>
        </authorList>
    </citation>
    <scope>NUCLEOTIDE SEQUENCE</scope>
</reference>
<dbReference type="InterPro" id="IPR036872">
    <property type="entry name" value="CH_dom_sf"/>
</dbReference>
<reference evidence="15" key="2">
    <citation type="submission" date="2025-08" db="UniProtKB">
        <authorList>
            <consortium name="Ensembl"/>
        </authorList>
    </citation>
    <scope>IDENTIFICATION</scope>
</reference>
<keyword evidence="8" id="KW-0406">Ion transport</keyword>
<feature type="compositionally biased region" description="Basic and acidic residues" evidence="13">
    <location>
        <begin position="1"/>
        <end position="37"/>
    </location>
</feature>
<feature type="region of interest" description="Disordered" evidence="13">
    <location>
        <begin position="141"/>
        <end position="491"/>
    </location>
</feature>
<dbReference type="SUPFAM" id="SSF47576">
    <property type="entry name" value="Calponin-homology domain, CH-domain"/>
    <property type="match status" value="1"/>
</dbReference>
<comment type="similarity">
    <text evidence="2">Belongs to the P2X receptor family.</text>
</comment>
<keyword evidence="9" id="KW-0472">Membrane</keyword>
<feature type="compositionally biased region" description="Basic and acidic residues" evidence="13">
    <location>
        <begin position="252"/>
        <end position="266"/>
    </location>
</feature>
<keyword evidence="4" id="KW-0597">Phosphoprotein</keyword>
<evidence type="ECO:0000256" key="4">
    <source>
        <dbReference type="ARBA" id="ARBA00022553"/>
    </source>
</evidence>
<gene>
    <name evidence="15" type="primary">SMTNL1</name>
</gene>
<dbReference type="Pfam" id="PF00864">
    <property type="entry name" value="P2X_receptor"/>
    <property type="match status" value="1"/>
</dbReference>
<feature type="compositionally biased region" description="Acidic residues" evidence="13">
    <location>
        <begin position="378"/>
        <end position="397"/>
    </location>
</feature>
<comment type="subcellular location">
    <subcellularLocation>
        <location evidence="1">Endomembrane system</location>
    </subcellularLocation>
</comment>
<keyword evidence="3" id="KW-0813">Transport</keyword>
<name>A0A2K5VW05_MACFA</name>
<evidence type="ECO:0000256" key="3">
    <source>
        <dbReference type="ARBA" id="ARBA00022448"/>
    </source>
</evidence>
<evidence type="ECO:0000259" key="14">
    <source>
        <dbReference type="PROSITE" id="PS50021"/>
    </source>
</evidence>
<evidence type="ECO:0000256" key="9">
    <source>
        <dbReference type="ARBA" id="ARBA00023136"/>
    </source>
</evidence>
<dbReference type="STRING" id="9541.ENSMFAP00000028904"/>
<dbReference type="SMART" id="SM00033">
    <property type="entry name" value="CH"/>
    <property type="match status" value="1"/>
</dbReference>
<feature type="region of interest" description="Disordered" evidence="13">
    <location>
        <begin position="76"/>
        <end position="108"/>
    </location>
</feature>
<feature type="region of interest" description="Disordered" evidence="13">
    <location>
        <begin position="1"/>
        <end position="43"/>
    </location>
</feature>
<feature type="compositionally biased region" description="Basic and acidic residues" evidence="13">
    <location>
        <begin position="214"/>
        <end position="233"/>
    </location>
</feature>
<dbReference type="InterPro" id="IPR001715">
    <property type="entry name" value="CH_dom"/>
</dbReference>
<dbReference type="GO" id="GO:0043292">
    <property type="term" value="C:contractile muscle fiber"/>
    <property type="evidence" value="ECO:0007669"/>
    <property type="project" value="Ensembl"/>
</dbReference>
<dbReference type="Bgee" id="ENSMFAG00000044730">
    <property type="expression patterns" value="Expressed in liver"/>
</dbReference>
<comment type="similarity">
    <text evidence="12">Belongs to the smoothelin family.</text>
</comment>
<feature type="compositionally biased region" description="Basic and acidic residues" evidence="13">
    <location>
        <begin position="276"/>
        <end position="307"/>
    </location>
</feature>
<keyword evidence="11" id="KW-0407">Ion channel</keyword>